<protein>
    <recommendedName>
        <fullName evidence="2">MobA/VirD2-like nuclease domain-containing protein</fullName>
    </recommendedName>
</protein>
<dbReference type="Proteomes" id="UP000035083">
    <property type="component" value="Unassembled WGS sequence"/>
</dbReference>
<feature type="region of interest" description="Disordered" evidence="1">
    <location>
        <begin position="473"/>
        <end position="514"/>
    </location>
</feature>
<dbReference type="eggNOG" id="COG0323">
    <property type="taxonomic scope" value="Bacteria"/>
</dbReference>
<evidence type="ECO:0000313" key="3">
    <source>
        <dbReference type="EMBL" id="GAC62329.1"/>
    </source>
</evidence>
<dbReference type="RefSeq" id="WP_006897735.1">
    <property type="nucleotide sequence ID" value="NZ_BANU01000033.1"/>
</dbReference>
<feature type="compositionally biased region" description="Low complexity" evidence="1">
    <location>
        <begin position="478"/>
        <end position="492"/>
    </location>
</feature>
<dbReference type="EMBL" id="BANU01000033">
    <property type="protein sequence ID" value="GAC62329.1"/>
    <property type="molecule type" value="Genomic_DNA"/>
</dbReference>
<reference evidence="3 4" key="1">
    <citation type="submission" date="2012-12" db="EMBL/GenBank/DDBJ databases">
        <title>Whole genome shotgun sequence of Gordonia sihwensis NBRC 108236.</title>
        <authorList>
            <person name="Yoshida I."/>
            <person name="Hosoyama A."/>
            <person name="Tsuchikane K."/>
            <person name="Ando Y."/>
            <person name="Baba S."/>
            <person name="Ohji S."/>
            <person name="Hamada M."/>
            <person name="Tamura T."/>
            <person name="Yamazoe A."/>
            <person name="Yamazaki S."/>
            <person name="Fujita N."/>
        </authorList>
    </citation>
    <scope>NUCLEOTIDE SEQUENCE [LARGE SCALE GENOMIC DNA]</scope>
    <source>
        <strain evidence="3 4">NBRC 108236</strain>
    </source>
</reference>
<dbReference type="InterPro" id="IPR005094">
    <property type="entry name" value="Endonuclease_MobA/VirD2"/>
</dbReference>
<dbReference type="Pfam" id="PF03432">
    <property type="entry name" value="Relaxase"/>
    <property type="match status" value="1"/>
</dbReference>
<feature type="region of interest" description="Disordered" evidence="1">
    <location>
        <begin position="622"/>
        <end position="672"/>
    </location>
</feature>
<organism evidence="3 4">
    <name type="scientific">Gordonia sihwensis NBRC 108236</name>
    <dbReference type="NCBI Taxonomy" id="1223544"/>
    <lineage>
        <taxon>Bacteria</taxon>
        <taxon>Bacillati</taxon>
        <taxon>Actinomycetota</taxon>
        <taxon>Actinomycetes</taxon>
        <taxon>Mycobacteriales</taxon>
        <taxon>Gordoniaceae</taxon>
        <taxon>Gordonia</taxon>
    </lineage>
</organism>
<comment type="caution">
    <text evidence="3">The sequence shown here is derived from an EMBL/GenBank/DDBJ whole genome shotgun (WGS) entry which is preliminary data.</text>
</comment>
<dbReference type="AlphaFoldDB" id="L7LN55"/>
<evidence type="ECO:0000259" key="2">
    <source>
        <dbReference type="Pfam" id="PF03432"/>
    </source>
</evidence>
<gene>
    <name evidence="3" type="ORF">GSI01S_33_00150</name>
</gene>
<accession>L7LN55</accession>
<evidence type="ECO:0000313" key="4">
    <source>
        <dbReference type="Proteomes" id="UP000035083"/>
    </source>
</evidence>
<feature type="region of interest" description="Disordered" evidence="1">
    <location>
        <begin position="211"/>
        <end position="240"/>
    </location>
</feature>
<sequence>MIPAISSGARMYGLVSYLAGPGKANEHENQHVLAASSSEVFYAGGAGAVLDAEHVHNLAATLDEARVVFGAEVVRRDNRKLAAARERGLGGRAALAEASIDENVWHCSLSLPPEAGALDDAQWSSIVHEFMEEMGFDDPDHAQARWVAIRHGVTKNGGDHVHIAASRVRDDGSVVQLFRPHPERSDRKEGDWPRAQRVCRALEAKHGLEVLSGGRDMPTRGTAHAQSAHADKAGRPEAPSAELARRVRAAAVASESEAEFVRLVRADGLIIRPAHYDKTDPKAVTGFSVGLPASEYANRHGKPIMHGGKKLGEDLSLPRLRERWIDDKNARADARSAWEHASRNAAPSPPPPPRGEQPVIAQLAAVDDRLRSILRPLAQSSATEADYVRAVRAHRDVLIRPRFARGSTTEVTGYSVALRPSLAADSDGKPAWRSAGYLADELKLSSLRQRWPGGTDHQKLAAAAWRRADVTPVHAADSRPAGPRAAAAAEAANRWERRVNSVSDRTSKSWHTAAGDTAAAVGAAARHMGGADARDLNRLADALSGAASERRSTGAAGSRAQTRSAVARVAATMIAGASNGDDTTLLWMAVTRQMIAASRAIAEAMAAQGHLRQARRIRAASAAVDRRFADRAPSPAANRTRPAARRQVSAGPPIERPRPTPRSNEGRRGFER</sequence>
<keyword evidence="4" id="KW-1185">Reference proteome</keyword>
<feature type="region of interest" description="Disordered" evidence="1">
    <location>
        <begin position="335"/>
        <end position="357"/>
    </location>
</feature>
<feature type="domain" description="MobA/VirD2-like nuclease" evidence="2">
    <location>
        <begin position="101"/>
        <end position="208"/>
    </location>
</feature>
<feature type="compositionally biased region" description="Low complexity" evidence="1">
    <location>
        <begin position="631"/>
        <end position="641"/>
    </location>
</feature>
<name>L7LN55_9ACTN</name>
<proteinExistence type="predicted"/>
<evidence type="ECO:0000256" key="1">
    <source>
        <dbReference type="SAM" id="MobiDB-lite"/>
    </source>
</evidence>